<dbReference type="GO" id="GO:0000155">
    <property type="term" value="F:phosphorelay sensor kinase activity"/>
    <property type="evidence" value="ECO:0007669"/>
    <property type="project" value="InterPro"/>
</dbReference>
<keyword evidence="4 12" id="KW-0597">Phosphoprotein</keyword>
<keyword evidence="13" id="KW-0175">Coiled coil</keyword>
<dbReference type="InterPro" id="IPR011006">
    <property type="entry name" value="CheY-like_superfamily"/>
</dbReference>
<feature type="modified residue" description="4-aspartylphosphate" evidence="12">
    <location>
        <position position="516"/>
    </location>
</feature>
<dbReference type="Gene3D" id="3.30.450.260">
    <property type="entry name" value="Haem NO binding associated domain"/>
    <property type="match status" value="1"/>
</dbReference>
<evidence type="ECO:0000256" key="3">
    <source>
        <dbReference type="ARBA" id="ARBA00022475"/>
    </source>
</evidence>
<dbReference type="InterPro" id="IPR036097">
    <property type="entry name" value="HisK_dim/P_sf"/>
</dbReference>
<evidence type="ECO:0000256" key="11">
    <source>
        <dbReference type="ARBA" id="ARBA00023293"/>
    </source>
</evidence>
<evidence type="ECO:0000256" key="4">
    <source>
        <dbReference type="ARBA" id="ARBA00022553"/>
    </source>
</evidence>
<feature type="domain" description="Response regulatory" evidence="15">
    <location>
        <begin position="462"/>
        <end position="583"/>
    </location>
</feature>
<dbReference type="Pfam" id="PF02518">
    <property type="entry name" value="HATPase_c"/>
    <property type="match status" value="1"/>
</dbReference>
<keyword evidence="6" id="KW-0547">Nucleotide-binding</keyword>
<evidence type="ECO:0000256" key="6">
    <source>
        <dbReference type="ARBA" id="ARBA00022741"/>
    </source>
</evidence>
<dbReference type="EMBL" id="ABCK01000013">
    <property type="protein sequence ID" value="EDM26896.1"/>
    <property type="molecule type" value="Genomic_DNA"/>
</dbReference>
<dbReference type="Gene3D" id="1.10.287.130">
    <property type="match status" value="1"/>
</dbReference>
<evidence type="ECO:0000259" key="15">
    <source>
        <dbReference type="PROSITE" id="PS50110"/>
    </source>
</evidence>
<name>A6DNE8_9BACT</name>
<dbReference type="SUPFAM" id="SSF55874">
    <property type="entry name" value="ATPase domain of HSP90 chaperone/DNA topoisomerase II/histidine kinase"/>
    <property type="match status" value="1"/>
</dbReference>
<evidence type="ECO:0000256" key="5">
    <source>
        <dbReference type="ARBA" id="ARBA00022679"/>
    </source>
</evidence>
<dbReference type="FunFam" id="3.30.565.10:FF:000023">
    <property type="entry name" value="PAS domain-containing sensor histidine kinase"/>
    <property type="match status" value="1"/>
</dbReference>
<evidence type="ECO:0000256" key="9">
    <source>
        <dbReference type="ARBA" id="ARBA00023012"/>
    </source>
</evidence>
<protein>
    <submittedName>
        <fullName evidence="16">Uncharacterized protein</fullName>
    </submittedName>
</protein>
<dbReference type="Gene3D" id="3.30.565.10">
    <property type="entry name" value="Histidine kinase-like ATPase, C-terminal domain"/>
    <property type="match status" value="1"/>
</dbReference>
<dbReference type="CDD" id="cd17546">
    <property type="entry name" value="REC_hyHK_CKI1_RcsC-like"/>
    <property type="match status" value="1"/>
</dbReference>
<evidence type="ECO:0000256" key="13">
    <source>
        <dbReference type="SAM" id="Coils"/>
    </source>
</evidence>
<dbReference type="SUPFAM" id="SSF52172">
    <property type="entry name" value="CheY-like"/>
    <property type="match status" value="1"/>
</dbReference>
<dbReference type="Pfam" id="PF07701">
    <property type="entry name" value="HNOBA"/>
    <property type="match status" value="2"/>
</dbReference>
<feature type="coiled-coil region" evidence="13">
    <location>
        <begin position="139"/>
        <end position="166"/>
    </location>
</feature>
<evidence type="ECO:0000256" key="1">
    <source>
        <dbReference type="ARBA" id="ARBA00000085"/>
    </source>
</evidence>
<dbReference type="InterPro" id="IPR001789">
    <property type="entry name" value="Sig_transdc_resp-reg_receiver"/>
</dbReference>
<gene>
    <name evidence="16" type="ORF">LNTAR_06609</name>
</gene>
<dbReference type="InterPro" id="IPR036890">
    <property type="entry name" value="HATPase_C_sf"/>
</dbReference>
<keyword evidence="7" id="KW-0418">Kinase</keyword>
<keyword evidence="11" id="KW-0141">cGMP biosynthesis</keyword>
<dbReference type="eggNOG" id="COG0642">
    <property type="taxonomic scope" value="Bacteria"/>
</dbReference>
<dbReference type="Pfam" id="PF00072">
    <property type="entry name" value="Response_reg"/>
    <property type="match status" value="1"/>
</dbReference>
<dbReference type="Gene3D" id="3.40.50.2300">
    <property type="match status" value="1"/>
</dbReference>
<dbReference type="Pfam" id="PF00512">
    <property type="entry name" value="HisKA"/>
    <property type="match status" value="1"/>
</dbReference>
<keyword evidence="3" id="KW-1003">Cell membrane</keyword>
<dbReference type="InterPro" id="IPR011645">
    <property type="entry name" value="HNOB_dom_associated"/>
</dbReference>
<dbReference type="InterPro" id="IPR042463">
    <property type="entry name" value="HNOB_dom_associated_sf"/>
</dbReference>
<keyword evidence="8" id="KW-0067">ATP-binding</keyword>
<dbReference type="Proteomes" id="UP000004947">
    <property type="component" value="Unassembled WGS sequence"/>
</dbReference>
<feature type="domain" description="Histidine kinase" evidence="14">
    <location>
        <begin position="219"/>
        <end position="440"/>
    </location>
</feature>
<comment type="catalytic activity">
    <reaction evidence="1">
        <text>ATP + protein L-histidine = ADP + protein N-phospho-L-histidine.</text>
        <dbReference type="EC" id="2.7.13.3"/>
    </reaction>
</comment>
<dbReference type="PANTHER" id="PTHR43047">
    <property type="entry name" value="TWO-COMPONENT HISTIDINE PROTEIN KINASE"/>
    <property type="match status" value="1"/>
</dbReference>
<organism evidence="16 17">
    <name type="scientific">Lentisphaera araneosa HTCC2155</name>
    <dbReference type="NCBI Taxonomy" id="313628"/>
    <lineage>
        <taxon>Bacteria</taxon>
        <taxon>Pseudomonadati</taxon>
        <taxon>Lentisphaerota</taxon>
        <taxon>Lentisphaeria</taxon>
        <taxon>Lentisphaerales</taxon>
        <taxon>Lentisphaeraceae</taxon>
        <taxon>Lentisphaera</taxon>
    </lineage>
</organism>
<dbReference type="GO" id="GO:0005886">
    <property type="term" value="C:plasma membrane"/>
    <property type="evidence" value="ECO:0007669"/>
    <property type="project" value="UniProtKB-SubCell"/>
</dbReference>
<keyword evidence="9" id="KW-0902">Two-component regulatory system</keyword>
<dbReference type="InterPro" id="IPR003661">
    <property type="entry name" value="HisK_dim/P_dom"/>
</dbReference>
<dbReference type="STRING" id="313628.LNTAR_06609"/>
<sequence>MSNNKINLNPNTFDKVFPFHIAWDENMLIFQAGSIINQFLPETGDKYIGDLFEIKTPKIQFNLDELFEQLDRTFVLESIDNNLLSLKGQIIYQESDELFIFLCNPIISKMDSLVELGLNLHNLPMHNFLADFIFLLNTKDSLLTDANHLNQRLKEADTKLKQSNLLLEAKVKERTHNLRIREEELRDEISVRKDAEKELIAMKLRAEDASKAKSQFLANMSHEIRTPLGAIMGFNEILLENSKSLELPDYYPLYLNYIDNSLQYLLKVINNILDISKIEERKFKLKVEDVDLEKFFKNIVYTYKHLAEEKKINFIYKNTELIAKYVKIDPVKLQQVIINLLDNAFKFTPVNKLVEMTVKTDDQKLIILVRDEGIGIPKEYQETIFKVFEQVDDSNTRSYQGTGLGLSISKKFIELMGGIISLESGINQGSMFSINLPLKEGEDLAKIEKTKHGKVQFSSDTRILLVEDNLINQKLISTILGGFNLSIDIANNGLEGVDSALRMAESGTPPDLIMMDLQMPVMGGVEAIINIKKNALTKNIPIIVMSADAFTDQQSKVKTIGIEYYITKPIKVDFLLDVLKHYLEYSYCPDE</sequence>
<dbReference type="AlphaFoldDB" id="A6DNE8"/>
<keyword evidence="5" id="KW-0808">Transferase</keyword>
<dbReference type="InterPro" id="IPR003594">
    <property type="entry name" value="HATPase_dom"/>
</dbReference>
<comment type="subcellular location">
    <subcellularLocation>
        <location evidence="2">Cell membrane</location>
    </subcellularLocation>
</comment>
<dbReference type="RefSeq" id="WP_007279386.1">
    <property type="nucleotide sequence ID" value="NZ_ABCK01000013.1"/>
</dbReference>
<evidence type="ECO:0000256" key="7">
    <source>
        <dbReference type="ARBA" id="ARBA00022777"/>
    </source>
</evidence>
<keyword evidence="10" id="KW-0472">Membrane</keyword>
<dbReference type="OrthoDB" id="9797243at2"/>
<evidence type="ECO:0000256" key="10">
    <source>
        <dbReference type="ARBA" id="ARBA00023136"/>
    </source>
</evidence>
<dbReference type="CDD" id="cd00082">
    <property type="entry name" value="HisKA"/>
    <property type="match status" value="1"/>
</dbReference>
<dbReference type="InterPro" id="IPR005467">
    <property type="entry name" value="His_kinase_dom"/>
</dbReference>
<evidence type="ECO:0000313" key="17">
    <source>
        <dbReference type="Proteomes" id="UP000004947"/>
    </source>
</evidence>
<reference evidence="16 17" key="1">
    <citation type="journal article" date="2010" name="J. Bacteriol.">
        <title>Genome sequence of Lentisphaera araneosa HTCC2155T, the type species of the order Lentisphaerales in the phylum Lentisphaerae.</title>
        <authorList>
            <person name="Thrash J.C."/>
            <person name="Cho J.C."/>
            <person name="Vergin K.L."/>
            <person name="Morris R.M."/>
            <person name="Giovannoni S.J."/>
        </authorList>
    </citation>
    <scope>NUCLEOTIDE SEQUENCE [LARGE SCALE GENOMIC DNA]</scope>
    <source>
        <strain evidence="16 17">HTCC2155</strain>
    </source>
</reference>
<dbReference type="SUPFAM" id="SSF47384">
    <property type="entry name" value="Homodimeric domain of signal transducing histidine kinase"/>
    <property type="match status" value="1"/>
</dbReference>
<evidence type="ECO:0000259" key="14">
    <source>
        <dbReference type="PROSITE" id="PS50109"/>
    </source>
</evidence>
<dbReference type="CDD" id="cd16922">
    <property type="entry name" value="HATPase_EvgS-ArcB-TorS-like"/>
    <property type="match status" value="1"/>
</dbReference>
<evidence type="ECO:0000256" key="12">
    <source>
        <dbReference type="PROSITE-ProRule" id="PRU00169"/>
    </source>
</evidence>
<evidence type="ECO:0000313" key="16">
    <source>
        <dbReference type="EMBL" id="EDM26896.1"/>
    </source>
</evidence>
<dbReference type="PRINTS" id="PR00344">
    <property type="entry name" value="BCTRLSENSOR"/>
</dbReference>
<dbReference type="GO" id="GO:0009927">
    <property type="term" value="F:histidine phosphotransfer kinase activity"/>
    <property type="evidence" value="ECO:0007669"/>
    <property type="project" value="TreeGrafter"/>
</dbReference>
<dbReference type="PANTHER" id="PTHR43047:SF72">
    <property type="entry name" value="OSMOSENSING HISTIDINE PROTEIN KINASE SLN1"/>
    <property type="match status" value="1"/>
</dbReference>
<dbReference type="SMART" id="SM00448">
    <property type="entry name" value="REC"/>
    <property type="match status" value="1"/>
</dbReference>
<keyword evidence="17" id="KW-1185">Reference proteome</keyword>
<dbReference type="SMART" id="SM00387">
    <property type="entry name" value="HATPase_c"/>
    <property type="match status" value="1"/>
</dbReference>
<evidence type="ECO:0000256" key="8">
    <source>
        <dbReference type="ARBA" id="ARBA00022840"/>
    </source>
</evidence>
<dbReference type="PROSITE" id="PS50110">
    <property type="entry name" value="RESPONSE_REGULATORY"/>
    <property type="match status" value="1"/>
</dbReference>
<dbReference type="SMART" id="SM00388">
    <property type="entry name" value="HisKA"/>
    <property type="match status" value="1"/>
</dbReference>
<dbReference type="GO" id="GO:0004383">
    <property type="term" value="F:guanylate cyclase activity"/>
    <property type="evidence" value="ECO:0007669"/>
    <property type="project" value="InterPro"/>
</dbReference>
<dbReference type="PROSITE" id="PS50109">
    <property type="entry name" value="HIS_KIN"/>
    <property type="match status" value="1"/>
</dbReference>
<proteinExistence type="predicted"/>
<evidence type="ECO:0000256" key="2">
    <source>
        <dbReference type="ARBA" id="ARBA00004236"/>
    </source>
</evidence>
<dbReference type="InterPro" id="IPR004358">
    <property type="entry name" value="Sig_transdc_His_kin-like_C"/>
</dbReference>
<comment type="caution">
    <text evidence="16">The sequence shown here is derived from an EMBL/GenBank/DDBJ whole genome shotgun (WGS) entry which is preliminary data.</text>
</comment>
<dbReference type="GO" id="GO:0005524">
    <property type="term" value="F:ATP binding"/>
    <property type="evidence" value="ECO:0007669"/>
    <property type="project" value="UniProtKB-KW"/>
</dbReference>
<accession>A6DNE8</accession>